<evidence type="ECO:0000313" key="1">
    <source>
        <dbReference type="EMBL" id="KAH7421245.1"/>
    </source>
</evidence>
<sequence>MGFFRLYSCSRTSGVHEPVKRKCVKREESPVSSNLEPITTFTTAINLLSEQPLKMCPVQPIDIDKTIRCPPPEPAILQDGDLLRNRLPSCRRREIMVLPEAEAQKLLHRWHRFPNKLPFFPSASAPESRMLRLLH</sequence>
<keyword evidence="2" id="KW-1185">Reference proteome</keyword>
<gene>
    <name evidence="1" type="ORF">KP509_13G047600</name>
</gene>
<accession>A0A8T2TII9</accession>
<dbReference type="EMBL" id="CM035418">
    <property type="protein sequence ID" value="KAH7421245.1"/>
    <property type="molecule type" value="Genomic_DNA"/>
</dbReference>
<dbReference type="EMBL" id="CM035418">
    <property type="protein sequence ID" value="KAH7421246.1"/>
    <property type="molecule type" value="Genomic_DNA"/>
</dbReference>
<dbReference type="Proteomes" id="UP000825935">
    <property type="component" value="Chromosome 13"/>
</dbReference>
<dbReference type="AlphaFoldDB" id="A0A8T2TII9"/>
<evidence type="ECO:0000313" key="2">
    <source>
        <dbReference type="Proteomes" id="UP000825935"/>
    </source>
</evidence>
<organism evidence="1 2">
    <name type="scientific">Ceratopteris richardii</name>
    <name type="common">Triangle waterfern</name>
    <dbReference type="NCBI Taxonomy" id="49495"/>
    <lineage>
        <taxon>Eukaryota</taxon>
        <taxon>Viridiplantae</taxon>
        <taxon>Streptophyta</taxon>
        <taxon>Embryophyta</taxon>
        <taxon>Tracheophyta</taxon>
        <taxon>Polypodiopsida</taxon>
        <taxon>Polypodiidae</taxon>
        <taxon>Polypodiales</taxon>
        <taxon>Pteridineae</taxon>
        <taxon>Pteridaceae</taxon>
        <taxon>Parkerioideae</taxon>
        <taxon>Ceratopteris</taxon>
    </lineage>
</organism>
<protein>
    <submittedName>
        <fullName evidence="1">Uncharacterized protein</fullName>
    </submittedName>
</protein>
<comment type="caution">
    <text evidence="1">The sequence shown here is derived from an EMBL/GenBank/DDBJ whole genome shotgun (WGS) entry which is preliminary data.</text>
</comment>
<reference evidence="1" key="1">
    <citation type="submission" date="2021-08" db="EMBL/GenBank/DDBJ databases">
        <title>WGS assembly of Ceratopteris richardii.</title>
        <authorList>
            <person name="Marchant D.B."/>
            <person name="Chen G."/>
            <person name="Jenkins J."/>
            <person name="Shu S."/>
            <person name="Leebens-Mack J."/>
            <person name="Grimwood J."/>
            <person name="Schmutz J."/>
            <person name="Soltis P."/>
            <person name="Soltis D."/>
            <person name="Chen Z.-H."/>
        </authorList>
    </citation>
    <scope>NUCLEOTIDE SEQUENCE</scope>
    <source>
        <strain evidence="1">Whitten #5841</strain>
        <tissue evidence="1">Leaf</tissue>
    </source>
</reference>
<dbReference type="OrthoDB" id="1909326at2759"/>
<name>A0A8T2TII9_CERRI</name>
<proteinExistence type="predicted"/>